<keyword evidence="4" id="KW-1185">Reference proteome</keyword>
<evidence type="ECO:0000256" key="2">
    <source>
        <dbReference type="SAM" id="SignalP"/>
    </source>
</evidence>
<name>A0ABR8X1L1_9MICO</name>
<dbReference type="Proteomes" id="UP000602532">
    <property type="component" value="Unassembled WGS sequence"/>
</dbReference>
<feature type="transmembrane region" description="Helical" evidence="1">
    <location>
        <begin position="70"/>
        <end position="91"/>
    </location>
</feature>
<evidence type="ECO:0000256" key="1">
    <source>
        <dbReference type="SAM" id="Phobius"/>
    </source>
</evidence>
<gene>
    <name evidence="3" type="ORF">H9622_05685</name>
</gene>
<keyword evidence="1" id="KW-0812">Transmembrane</keyword>
<feature type="signal peptide" evidence="2">
    <location>
        <begin position="1"/>
        <end position="20"/>
    </location>
</feature>
<feature type="transmembrane region" description="Helical" evidence="1">
    <location>
        <begin position="136"/>
        <end position="154"/>
    </location>
</feature>
<organism evidence="3 4">
    <name type="scientific">Microbacterium gallinarum</name>
    <dbReference type="NCBI Taxonomy" id="2762209"/>
    <lineage>
        <taxon>Bacteria</taxon>
        <taxon>Bacillati</taxon>
        <taxon>Actinomycetota</taxon>
        <taxon>Actinomycetes</taxon>
        <taxon>Micrococcales</taxon>
        <taxon>Microbacteriaceae</taxon>
        <taxon>Microbacterium</taxon>
    </lineage>
</organism>
<evidence type="ECO:0000313" key="4">
    <source>
        <dbReference type="Proteomes" id="UP000602532"/>
    </source>
</evidence>
<comment type="caution">
    <text evidence="3">The sequence shown here is derived from an EMBL/GenBank/DDBJ whole genome shotgun (WGS) entry which is preliminary data.</text>
</comment>
<dbReference type="NCBIfam" id="NF038065">
    <property type="entry name" value="Pr6Pr"/>
    <property type="match status" value="1"/>
</dbReference>
<proteinExistence type="predicted"/>
<keyword evidence="1" id="KW-1133">Transmembrane helix</keyword>
<sequence length="240" mass="26592">MAALIIAAVLAQLAKSLSTAAELGRDVGTTLANFFSFFTILSNTLAAVVLVWAALWFFTRGRHANAEPPALALALACVTTYMIITGVVYNLLLRQIVLDQGSAPIPWSNEVLHLIGPLFLLADLFVGPLRRALPWRAVWAIIAFPILWVLYTMLRGPLVTNPVTGDPYWYPYPFLNPNGTGGWPTVVFWIVVISIAFLVFASLIVWWGRRVGAERELDHLTGDHVEEEWSEARQAEVEGH</sequence>
<dbReference type="InterPro" id="IPR049713">
    <property type="entry name" value="Pr6Pr-like"/>
</dbReference>
<keyword evidence="2" id="KW-0732">Signal</keyword>
<protein>
    <submittedName>
        <fullName evidence="3">Pr6Pr family membrane protein</fullName>
    </submittedName>
</protein>
<keyword evidence="1" id="KW-0472">Membrane</keyword>
<feature type="chain" id="PRO_5046111241" evidence="2">
    <location>
        <begin position="21"/>
        <end position="240"/>
    </location>
</feature>
<accession>A0ABR8X1L1</accession>
<evidence type="ECO:0000313" key="3">
    <source>
        <dbReference type="EMBL" id="MBD8023083.1"/>
    </source>
</evidence>
<dbReference type="EMBL" id="JACSPM010000001">
    <property type="protein sequence ID" value="MBD8023083.1"/>
    <property type="molecule type" value="Genomic_DNA"/>
</dbReference>
<reference evidence="3 4" key="1">
    <citation type="submission" date="2020-08" db="EMBL/GenBank/DDBJ databases">
        <title>A Genomic Blueprint of the Chicken Gut Microbiome.</title>
        <authorList>
            <person name="Gilroy R."/>
            <person name="Ravi A."/>
            <person name="Getino M."/>
            <person name="Pursley I."/>
            <person name="Horton D.L."/>
            <person name="Alikhan N.-F."/>
            <person name="Baker D."/>
            <person name="Gharbi K."/>
            <person name="Hall N."/>
            <person name="Watson M."/>
            <person name="Adriaenssens E.M."/>
            <person name="Foster-Nyarko E."/>
            <person name="Jarju S."/>
            <person name="Secka A."/>
            <person name="Antonio M."/>
            <person name="Oren A."/>
            <person name="Chaudhuri R."/>
            <person name="La Ragione R.M."/>
            <person name="Hildebrand F."/>
            <person name="Pallen M.J."/>
        </authorList>
    </citation>
    <scope>NUCLEOTIDE SEQUENCE [LARGE SCALE GENOMIC DNA]</scope>
    <source>
        <strain evidence="3 4">Sa1CUA4</strain>
    </source>
</reference>
<feature type="transmembrane region" description="Helical" evidence="1">
    <location>
        <begin position="36"/>
        <end position="58"/>
    </location>
</feature>
<feature type="transmembrane region" description="Helical" evidence="1">
    <location>
        <begin position="186"/>
        <end position="207"/>
    </location>
</feature>